<evidence type="ECO:0000313" key="2">
    <source>
        <dbReference type="Proteomes" id="UP001138997"/>
    </source>
</evidence>
<dbReference type="Proteomes" id="UP001138997">
    <property type="component" value="Unassembled WGS sequence"/>
</dbReference>
<reference evidence="1" key="1">
    <citation type="submission" date="2021-11" db="EMBL/GenBank/DDBJ databases">
        <title>Streptomyces corallinus and Kineosporia corallina sp. nov., two new coral-derived marine actinobacteria.</title>
        <authorList>
            <person name="Buangrab K."/>
            <person name="Sutthacheep M."/>
            <person name="Yeemin T."/>
            <person name="Harunari E."/>
            <person name="Igarashi Y."/>
            <person name="Sripreechasak P."/>
            <person name="Kanchanasin P."/>
            <person name="Tanasupawat S."/>
            <person name="Phongsopitanun W."/>
        </authorList>
    </citation>
    <scope>NUCLEOTIDE SEQUENCE</scope>
    <source>
        <strain evidence="1">JCM 31032</strain>
    </source>
</reference>
<comment type="caution">
    <text evidence="1">The sequence shown here is derived from an EMBL/GenBank/DDBJ whole genome shotgun (WGS) entry which is preliminary data.</text>
</comment>
<protein>
    <submittedName>
        <fullName evidence="1">Uncharacterized protein</fullName>
    </submittedName>
</protein>
<name>A0A9X1NKT1_9ACTN</name>
<gene>
    <name evidence="1" type="ORF">LR394_35035</name>
</gene>
<organism evidence="1 2">
    <name type="scientific">Kineosporia babensis</name>
    <dbReference type="NCBI Taxonomy" id="499548"/>
    <lineage>
        <taxon>Bacteria</taxon>
        <taxon>Bacillati</taxon>
        <taxon>Actinomycetota</taxon>
        <taxon>Actinomycetes</taxon>
        <taxon>Kineosporiales</taxon>
        <taxon>Kineosporiaceae</taxon>
        <taxon>Kineosporia</taxon>
    </lineage>
</organism>
<dbReference type="EMBL" id="JAJOMB010000027">
    <property type="protein sequence ID" value="MCD5316125.1"/>
    <property type="molecule type" value="Genomic_DNA"/>
</dbReference>
<evidence type="ECO:0000313" key="1">
    <source>
        <dbReference type="EMBL" id="MCD5316125.1"/>
    </source>
</evidence>
<keyword evidence="2" id="KW-1185">Reference proteome</keyword>
<sequence>MQAFGSSMGETMKKQARVRLVANLTVPSTPAQEVANEALSALLQQEGAETVERVFASVVAEPRLQAFLDANSGGPGAPISIDARPHSHPDRLGEPDDEPCSAECDVYQHTGRLGERQRHWRIGDRFSLVTTDEHDLSWNNLQEIVDYCQRHDLEASASARSSFYFPGRTIQVSYTRPNPREPLWNRRAPA</sequence>
<accession>A0A9X1NKT1</accession>
<dbReference type="AlphaFoldDB" id="A0A9X1NKT1"/>
<proteinExistence type="predicted"/>
<dbReference type="RefSeq" id="WP_231448978.1">
    <property type="nucleotide sequence ID" value="NZ_JAJOMB010000027.1"/>
</dbReference>